<reference evidence="5 6" key="1">
    <citation type="journal article" date="2007" name="Proc. Natl. Acad. Sci. U.S.A.">
        <title>The tiny eukaryote Ostreococcus provides genomic insights into the paradox of plankton speciation.</title>
        <authorList>
            <person name="Palenik B."/>
            <person name="Grimwood J."/>
            <person name="Aerts A."/>
            <person name="Rouze P."/>
            <person name="Salamov A."/>
            <person name="Putnam N."/>
            <person name="Dupont C."/>
            <person name="Jorgensen R."/>
            <person name="Derelle E."/>
            <person name="Rombauts S."/>
            <person name="Zhou K."/>
            <person name="Otillar R."/>
            <person name="Merchant S.S."/>
            <person name="Podell S."/>
            <person name="Gaasterland T."/>
            <person name="Napoli C."/>
            <person name="Gendler K."/>
            <person name="Manuell A."/>
            <person name="Tai V."/>
            <person name="Vallon O."/>
            <person name="Piganeau G."/>
            <person name="Jancek S."/>
            <person name="Heijde M."/>
            <person name="Jabbari K."/>
            <person name="Bowler C."/>
            <person name="Lohr M."/>
            <person name="Robbens S."/>
            <person name="Werner G."/>
            <person name="Dubchak I."/>
            <person name="Pazour G.J."/>
            <person name="Ren Q."/>
            <person name="Paulsen I."/>
            <person name="Delwiche C."/>
            <person name="Schmutz J."/>
            <person name="Rokhsar D."/>
            <person name="Van de Peer Y."/>
            <person name="Moreau H."/>
            <person name="Grigoriev I.V."/>
        </authorList>
    </citation>
    <scope>NUCLEOTIDE SEQUENCE [LARGE SCALE GENOMIC DNA]</scope>
    <source>
        <strain evidence="5 6">CCE9901</strain>
    </source>
</reference>
<dbReference type="PANTHER" id="PTHR18034">
    <property type="entry name" value="CELL CYCLE CONTROL PROTEIN CWF22-RELATED"/>
    <property type="match status" value="1"/>
</dbReference>
<dbReference type="PANTHER" id="PTHR18034:SF4">
    <property type="entry name" value="NUCLEOLAR MIF4G DOMAIN-CONTAINING PROTEIN 1"/>
    <property type="match status" value="1"/>
</dbReference>
<dbReference type="STRING" id="436017.A4S7N2"/>
<evidence type="ECO:0000259" key="4">
    <source>
        <dbReference type="PROSITE" id="PS51366"/>
    </source>
</evidence>
<dbReference type="OMA" id="NARKCAN"/>
<dbReference type="InterPro" id="IPR003890">
    <property type="entry name" value="MIF4G-like_typ-3"/>
</dbReference>
<dbReference type="SMART" id="SM00544">
    <property type="entry name" value="MA3"/>
    <property type="match status" value="1"/>
</dbReference>
<evidence type="ECO:0000313" key="6">
    <source>
        <dbReference type="Proteomes" id="UP000001568"/>
    </source>
</evidence>
<proteinExistence type="inferred from homology"/>
<organism evidence="5 6">
    <name type="scientific">Ostreococcus lucimarinus (strain CCE9901)</name>
    <dbReference type="NCBI Taxonomy" id="436017"/>
    <lineage>
        <taxon>Eukaryota</taxon>
        <taxon>Viridiplantae</taxon>
        <taxon>Chlorophyta</taxon>
        <taxon>Mamiellophyceae</taxon>
        <taxon>Mamiellales</taxon>
        <taxon>Bathycoccaceae</taxon>
        <taxon>Ostreococcus</taxon>
    </lineage>
</organism>
<dbReference type="Pfam" id="PF02847">
    <property type="entry name" value="MA3"/>
    <property type="match status" value="1"/>
</dbReference>
<dbReference type="Proteomes" id="UP000001568">
    <property type="component" value="Chromosome 14"/>
</dbReference>
<dbReference type="GO" id="GO:0003723">
    <property type="term" value="F:RNA binding"/>
    <property type="evidence" value="ECO:0007669"/>
    <property type="project" value="InterPro"/>
</dbReference>
<evidence type="ECO:0000256" key="3">
    <source>
        <dbReference type="ARBA" id="ARBA00023242"/>
    </source>
</evidence>
<dbReference type="HOGENOM" id="CLU_006786_4_1_1"/>
<sequence length="408" mass="45320">IAGSIGPEAGARFGSAICVRLEQEQMDGKARSCSNIVNVLARLYTCGLFPSACCYGFLVTLAKSLSELDSTLMLTLLRIAGNRLRSEDPVGMKEFILALQARVAELQKERGDGEDGGQLSKRARLMLEMVIDLKNNKKRDSAQDVGKDQWGFPVALSKWLRGTNVGEATVALRALTYEKLIKTESQKGQWWLPDAAGTAEWFAARAAQGAITEQAGKTREGGELLQLAKKMRMNTETRRAIFCVVMGADDFADALERLLRLPLADKQDREIPRVLLECCLQEKAYNPYYEVLASKLCERQRSHRLTFQLCIWDQLKEIDDPSSSVRRISNMARFFAGLVLSGALAPTALKALEFGVDIAPRVALHHKLFLQTVLDDRSRTSAADSLFQRIAVHPELMSAKAGFLRLLR</sequence>
<comment type="similarity">
    <text evidence="2">Belongs to the CWC22 family.</text>
</comment>
<keyword evidence="6" id="KW-1185">Reference proteome</keyword>
<dbReference type="EMBL" id="CP000594">
    <property type="protein sequence ID" value="ABO99595.1"/>
    <property type="molecule type" value="Genomic_DNA"/>
</dbReference>
<gene>
    <name evidence="5" type="ORF">OSTLU_3730</name>
</gene>
<dbReference type="Pfam" id="PF02854">
    <property type="entry name" value="MIF4G"/>
    <property type="match status" value="1"/>
</dbReference>
<dbReference type="GeneID" id="5005459"/>
<dbReference type="SUPFAM" id="SSF48371">
    <property type="entry name" value="ARM repeat"/>
    <property type="match status" value="1"/>
</dbReference>
<dbReference type="InterPro" id="IPR050781">
    <property type="entry name" value="CWC22_splicing_factor"/>
</dbReference>
<feature type="domain" description="MI" evidence="4">
    <location>
        <begin position="236"/>
        <end position="354"/>
    </location>
</feature>
<dbReference type="Gramene" id="ABO99595">
    <property type="protein sequence ID" value="ABO99595"/>
    <property type="gene ID" value="OSTLU_3730"/>
</dbReference>
<keyword evidence="3" id="KW-0539">Nucleus</keyword>
<evidence type="ECO:0000313" key="5">
    <source>
        <dbReference type="EMBL" id="ABO99595.1"/>
    </source>
</evidence>
<evidence type="ECO:0000256" key="1">
    <source>
        <dbReference type="ARBA" id="ARBA00004604"/>
    </source>
</evidence>
<name>A4S7N2_OSTLU</name>
<accession>A4S7N2</accession>
<dbReference type="PROSITE" id="PS51366">
    <property type="entry name" value="MI"/>
    <property type="match status" value="1"/>
</dbReference>
<dbReference type="RefSeq" id="XP_001421302.1">
    <property type="nucleotide sequence ID" value="XM_001421265.1"/>
</dbReference>
<comment type="subcellular location">
    <subcellularLocation>
        <location evidence="1">Nucleus</location>
        <location evidence="1">Nucleolus</location>
    </subcellularLocation>
</comment>
<dbReference type="InterPro" id="IPR003891">
    <property type="entry name" value="Initiation_fac_eIF4g_MI"/>
</dbReference>
<dbReference type="InterPro" id="IPR016024">
    <property type="entry name" value="ARM-type_fold"/>
</dbReference>
<dbReference type="GO" id="GO:0042274">
    <property type="term" value="P:ribosomal small subunit biogenesis"/>
    <property type="evidence" value="ECO:0007669"/>
    <property type="project" value="TreeGrafter"/>
</dbReference>
<dbReference type="AlphaFoldDB" id="A4S7N2"/>
<feature type="non-terminal residue" evidence="5">
    <location>
        <position position="1"/>
    </location>
</feature>
<feature type="non-terminal residue" evidence="5">
    <location>
        <position position="408"/>
    </location>
</feature>
<dbReference type="GO" id="GO:0005730">
    <property type="term" value="C:nucleolus"/>
    <property type="evidence" value="ECO:0007669"/>
    <property type="project" value="UniProtKB-SubCell"/>
</dbReference>
<evidence type="ECO:0000256" key="2">
    <source>
        <dbReference type="ARBA" id="ARBA00006856"/>
    </source>
</evidence>
<dbReference type="KEGG" id="olu:OSTLU_3730"/>
<dbReference type="Gene3D" id="1.25.40.180">
    <property type="match status" value="1"/>
</dbReference>
<dbReference type="eggNOG" id="KOG2141">
    <property type="taxonomic scope" value="Eukaryota"/>
</dbReference>
<protein>
    <recommendedName>
        <fullName evidence="4">MI domain-containing protein</fullName>
    </recommendedName>
</protein>
<dbReference type="OrthoDB" id="10260961at2759"/>